<evidence type="ECO:0000313" key="4">
    <source>
        <dbReference type="Proteomes" id="UP001298593"/>
    </source>
</evidence>
<proteinExistence type="predicted"/>
<evidence type="ECO:0008006" key="5">
    <source>
        <dbReference type="Google" id="ProtNLM"/>
    </source>
</evidence>
<keyword evidence="2" id="KW-0812">Transmembrane</keyword>
<name>A0ABU5Y736_9MYCO</name>
<evidence type="ECO:0000256" key="1">
    <source>
        <dbReference type="SAM" id="MobiDB-lite"/>
    </source>
</evidence>
<protein>
    <recommendedName>
        <fullName evidence="5">PE-PGRS family protein</fullName>
    </recommendedName>
</protein>
<accession>A0ABU5Y736</accession>
<reference evidence="3 4" key="1">
    <citation type="submission" date="2023-12" db="EMBL/GenBank/DDBJ databases">
        <title>Description of new species of Mycobacterium terrae complex isolated from sewage at the Sao Paulo Zoological Park Foundation in Brazil.</title>
        <authorList>
            <person name="Romagnoli C.L."/>
            <person name="Conceicao E.C."/>
            <person name="Machado E."/>
            <person name="Barreto L.B.P.F."/>
            <person name="Sharma A."/>
            <person name="Silva N.M."/>
            <person name="Marques L.E."/>
            <person name="Juliana M.A."/>
            <person name="Lourenco M.C.S."/>
            <person name="Digiampietri L.A."/>
            <person name="Suffys P.N."/>
            <person name="Viana-Niero C."/>
        </authorList>
    </citation>
    <scope>NUCLEOTIDE SEQUENCE [LARGE SCALE GENOMIC DNA]</scope>
    <source>
        <strain evidence="3 4">MYC340</strain>
    </source>
</reference>
<comment type="caution">
    <text evidence="3">The sequence shown here is derived from an EMBL/GenBank/DDBJ whole genome shotgun (WGS) entry which is preliminary data.</text>
</comment>
<feature type="non-terminal residue" evidence="3">
    <location>
        <position position="222"/>
    </location>
</feature>
<evidence type="ECO:0000256" key="2">
    <source>
        <dbReference type="SAM" id="Phobius"/>
    </source>
</evidence>
<dbReference type="EMBL" id="JAYJJU010000054">
    <property type="protein sequence ID" value="MEB3035096.1"/>
    <property type="molecule type" value="Genomic_DNA"/>
</dbReference>
<keyword evidence="4" id="KW-1185">Reference proteome</keyword>
<gene>
    <name evidence="3" type="ORF">KV113_26515</name>
</gene>
<sequence>MKAKKQQAGRTMKFAGLRDGTHAATGDASDIERSLTTRRSATGARRRAHTAGAALASVGAFMAFGLAPMTSAPVARADGFDEIMDLALADMVNVADPGANDVFSGLGLGGLDSSSGLGGFDDIFAALPGSAAGGGTDFLSDAYTALYNALSNTISPIFQTVFGPIGQIIFPINPDLTPGYDWSADPFAGLGQYLSILETQMHDLFHDGAQDFIINNQSWLDP</sequence>
<organism evidence="3 4">
    <name type="scientific">[Mycobacterium] nativiensis</name>
    <dbReference type="NCBI Taxonomy" id="2855503"/>
    <lineage>
        <taxon>Bacteria</taxon>
        <taxon>Bacillati</taxon>
        <taxon>Actinomycetota</taxon>
        <taxon>Actinomycetes</taxon>
        <taxon>Mycobacteriales</taxon>
        <taxon>Mycobacteriaceae</taxon>
        <taxon>Mycolicibacter</taxon>
    </lineage>
</organism>
<keyword evidence="2" id="KW-1133">Transmembrane helix</keyword>
<evidence type="ECO:0000313" key="3">
    <source>
        <dbReference type="EMBL" id="MEB3035096.1"/>
    </source>
</evidence>
<keyword evidence="2" id="KW-0472">Membrane</keyword>
<feature type="transmembrane region" description="Helical" evidence="2">
    <location>
        <begin position="48"/>
        <end position="67"/>
    </location>
</feature>
<dbReference type="Proteomes" id="UP001298593">
    <property type="component" value="Unassembled WGS sequence"/>
</dbReference>
<feature type="region of interest" description="Disordered" evidence="1">
    <location>
        <begin position="19"/>
        <end position="46"/>
    </location>
</feature>